<dbReference type="Pfam" id="PF00072">
    <property type="entry name" value="Response_reg"/>
    <property type="match status" value="1"/>
</dbReference>
<dbReference type="AlphaFoldDB" id="U2Y5X8"/>
<dbReference type="SUPFAM" id="SSF52172">
    <property type="entry name" value="CheY-like"/>
    <property type="match status" value="1"/>
</dbReference>
<evidence type="ECO:0000256" key="2">
    <source>
        <dbReference type="PROSITE-ProRule" id="PRU00169"/>
    </source>
</evidence>
<dbReference type="Gene3D" id="3.40.50.2300">
    <property type="match status" value="1"/>
</dbReference>
<dbReference type="PANTHER" id="PTHR44591">
    <property type="entry name" value="STRESS RESPONSE REGULATOR PROTEIN 1"/>
    <property type="match status" value="1"/>
</dbReference>
<evidence type="ECO:0000313" key="5">
    <source>
        <dbReference type="Proteomes" id="UP000016568"/>
    </source>
</evidence>
<gene>
    <name evidence="4" type="ORF">NT2_03_00340</name>
</gene>
<comment type="caution">
    <text evidence="4">The sequence shown here is derived from an EMBL/GenBank/DDBJ whole genome shotgun (WGS) entry which is preliminary data.</text>
</comment>
<feature type="domain" description="Response regulatory" evidence="3">
    <location>
        <begin position="11"/>
        <end position="122"/>
    </location>
</feature>
<dbReference type="InterPro" id="IPR001789">
    <property type="entry name" value="Sig_transdc_resp-reg_receiver"/>
</dbReference>
<dbReference type="PROSITE" id="PS50110">
    <property type="entry name" value="RESPONSE_REGULATORY"/>
    <property type="match status" value="1"/>
</dbReference>
<dbReference type="KEGG" id="ntd:EGO55_02695"/>
<proteinExistence type="predicted"/>
<protein>
    <submittedName>
        <fullName evidence="4">Putative response regulator</fullName>
    </submittedName>
</protein>
<keyword evidence="5" id="KW-1185">Reference proteome</keyword>
<reference evidence="4 5" key="1">
    <citation type="submission" date="2013-09" db="EMBL/GenBank/DDBJ databases">
        <title>Whole genome shotgun sequence of Novosphingobium tardaugens NBRC 16725.</title>
        <authorList>
            <person name="Isaki S."/>
            <person name="Hosoyama A."/>
            <person name="Tsuchikane K."/>
            <person name="Katsumata H."/>
            <person name="Ando Y."/>
            <person name="Yamazaki S."/>
            <person name="Fujita N."/>
        </authorList>
    </citation>
    <scope>NUCLEOTIDE SEQUENCE [LARGE SCALE GENOMIC DNA]</scope>
    <source>
        <strain evidence="4 5">NBRC 16725</strain>
    </source>
</reference>
<dbReference type="PANTHER" id="PTHR44591:SF3">
    <property type="entry name" value="RESPONSE REGULATORY DOMAIN-CONTAINING PROTEIN"/>
    <property type="match status" value="1"/>
</dbReference>
<dbReference type="RefSeq" id="WP_021689453.1">
    <property type="nucleotide sequence ID" value="NZ_BASZ01000003.1"/>
</dbReference>
<dbReference type="SMART" id="SM00448">
    <property type="entry name" value="REC"/>
    <property type="match status" value="1"/>
</dbReference>
<dbReference type="Proteomes" id="UP000016568">
    <property type="component" value="Unassembled WGS sequence"/>
</dbReference>
<evidence type="ECO:0000256" key="1">
    <source>
        <dbReference type="ARBA" id="ARBA00022553"/>
    </source>
</evidence>
<dbReference type="EMBL" id="BASZ01000003">
    <property type="protein sequence ID" value="GAD48546.1"/>
    <property type="molecule type" value="Genomic_DNA"/>
</dbReference>
<dbReference type="InterPro" id="IPR050595">
    <property type="entry name" value="Bact_response_regulator"/>
</dbReference>
<name>U2Y5X8_9SPHN</name>
<accession>U2Y5X8</accession>
<dbReference type="OrthoDB" id="9784719at2"/>
<sequence>MTKLDKAGGPLILVVEDEILIRMVMADDLRLAGFQVLEAINGEEALALFTANPHICLILSDIRVPGSIDGVQFATLVKQQRPDLPVVLVSAHLPDGRESVADHFFRKPYDQKAVINLVRDLSSADHLPDHNRDAL</sequence>
<evidence type="ECO:0000313" key="4">
    <source>
        <dbReference type="EMBL" id="GAD48546.1"/>
    </source>
</evidence>
<dbReference type="GO" id="GO:0000160">
    <property type="term" value="P:phosphorelay signal transduction system"/>
    <property type="evidence" value="ECO:0007669"/>
    <property type="project" value="InterPro"/>
</dbReference>
<dbReference type="eggNOG" id="COG0784">
    <property type="taxonomic scope" value="Bacteria"/>
</dbReference>
<organism evidence="4 5">
    <name type="scientific">Caenibius tardaugens NBRC 16725</name>
    <dbReference type="NCBI Taxonomy" id="1219035"/>
    <lineage>
        <taxon>Bacteria</taxon>
        <taxon>Pseudomonadati</taxon>
        <taxon>Pseudomonadota</taxon>
        <taxon>Alphaproteobacteria</taxon>
        <taxon>Sphingomonadales</taxon>
        <taxon>Erythrobacteraceae</taxon>
        <taxon>Caenibius</taxon>
    </lineage>
</organism>
<feature type="modified residue" description="4-aspartylphosphate" evidence="2">
    <location>
        <position position="61"/>
    </location>
</feature>
<evidence type="ECO:0000259" key="3">
    <source>
        <dbReference type="PROSITE" id="PS50110"/>
    </source>
</evidence>
<keyword evidence="1 2" id="KW-0597">Phosphoprotein</keyword>
<dbReference type="InterPro" id="IPR011006">
    <property type="entry name" value="CheY-like_superfamily"/>
</dbReference>